<dbReference type="STRING" id="1852522.SAMN06295960_2322"/>
<organism evidence="1 2">
    <name type="scientific">Paenibacillus aquistagni</name>
    <dbReference type="NCBI Taxonomy" id="1852522"/>
    <lineage>
        <taxon>Bacteria</taxon>
        <taxon>Bacillati</taxon>
        <taxon>Bacillota</taxon>
        <taxon>Bacilli</taxon>
        <taxon>Bacillales</taxon>
        <taxon>Paenibacillaceae</taxon>
        <taxon>Paenibacillus</taxon>
    </lineage>
</organism>
<dbReference type="EMBL" id="FXAZ01000002">
    <property type="protein sequence ID" value="SMG38677.1"/>
    <property type="molecule type" value="Genomic_DNA"/>
</dbReference>
<evidence type="ECO:0000313" key="2">
    <source>
        <dbReference type="Proteomes" id="UP000193834"/>
    </source>
</evidence>
<protein>
    <submittedName>
        <fullName evidence="1">Uncharacterized protein</fullName>
    </submittedName>
</protein>
<dbReference type="Proteomes" id="UP000193834">
    <property type="component" value="Unassembled WGS sequence"/>
</dbReference>
<keyword evidence="2" id="KW-1185">Reference proteome</keyword>
<reference evidence="1 2" key="1">
    <citation type="submission" date="2017-04" db="EMBL/GenBank/DDBJ databases">
        <authorList>
            <person name="Afonso C.L."/>
            <person name="Miller P.J."/>
            <person name="Scott M.A."/>
            <person name="Spackman E."/>
            <person name="Goraichik I."/>
            <person name="Dimitrov K.M."/>
            <person name="Suarez D.L."/>
            <person name="Swayne D.E."/>
        </authorList>
    </citation>
    <scope>NUCLEOTIDE SEQUENCE [LARGE SCALE GENOMIC DNA]</scope>
    <source>
        <strain evidence="1 2">11</strain>
    </source>
</reference>
<sequence length="34" mass="3721">MLGIDIVQINPHSYFHDEVEVAIVKSNAPEAGRA</sequence>
<name>A0A1X7KCP4_9BACL</name>
<accession>A0A1X7KCP4</accession>
<proteinExistence type="predicted"/>
<evidence type="ECO:0000313" key="1">
    <source>
        <dbReference type="EMBL" id="SMG38677.1"/>
    </source>
</evidence>
<gene>
    <name evidence="1" type="ORF">SAMN06295960_2322</name>
</gene>
<dbReference type="AlphaFoldDB" id="A0A1X7KCP4"/>